<dbReference type="GO" id="GO:0003700">
    <property type="term" value="F:DNA-binding transcription factor activity"/>
    <property type="evidence" value="ECO:0007669"/>
    <property type="project" value="TreeGrafter"/>
</dbReference>
<dbReference type="AlphaFoldDB" id="A0AAV5TGU9"/>
<keyword evidence="1" id="KW-0805">Transcription regulation</keyword>
<feature type="domain" description="NR LBD" evidence="4">
    <location>
        <begin position="15"/>
        <end position="106"/>
    </location>
</feature>
<evidence type="ECO:0000259" key="4">
    <source>
        <dbReference type="Pfam" id="PF00104"/>
    </source>
</evidence>
<dbReference type="Proteomes" id="UP001432027">
    <property type="component" value="Unassembled WGS sequence"/>
</dbReference>
<dbReference type="PANTHER" id="PTHR46011">
    <property type="entry name" value="NUCLEAR HORMONE RECEPTOR FAMILY MEMBER NHR-86-RELATED"/>
    <property type="match status" value="1"/>
</dbReference>
<dbReference type="EMBL" id="BTSX01000004">
    <property type="protein sequence ID" value="GMS93570.1"/>
    <property type="molecule type" value="Genomic_DNA"/>
</dbReference>
<keyword evidence="3" id="KW-0675">Receptor</keyword>
<organism evidence="5 6">
    <name type="scientific">Pristionchus entomophagus</name>
    <dbReference type="NCBI Taxonomy" id="358040"/>
    <lineage>
        <taxon>Eukaryota</taxon>
        <taxon>Metazoa</taxon>
        <taxon>Ecdysozoa</taxon>
        <taxon>Nematoda</taxon>
        <taxon>Chromadorea</taxon>
        <taxon>Rhabditida</taxon>
        <taxon>Rhabditina</taxon>
        <taxon>Diplogasteromorpha</taxon>
        <taxon>Diplogasteroidea</taxon>
        <taxon>Neodiplogasteridae</taxon>
        <taxon>Pristionchus</taxon>
    </lineage>
</organism>
<comment type="caution">
    <text evidence="5">The sequence shown here is derived from an EMBL/GenBank/DDBJ whole genome shotgun (WGS) entry which is preliminary data.</text>
</comment>
<dbReference type="Gene3D" id="1.10.565.10">
    <property type="entry name" value="Retinoid X Receptor"/>
    <property type="match status" value="1"/>
</dbReference>
<evidence type="ECO:0000256" key="1">
    <source>
        <dbReference type="ARBA" id="ARBA00023015"/>
    </source>
</evidence>
<protein>
    <recommendedName>
        <fullName evidence="4">NR LBD domain-containing protein</fullName>
    </recommendedName>
</protein>
<keyword evidence="2" id="KW-0804">Transcription</keyword>
<keyword evidence="6" id="KW-1185">Reference proteome</keyword>
<feature type="non-terminal residue" evidence="5">
    <location>
        <position position="1"/>
    </location>
</feature>
<dbReference type="GO" id="GO:0005634">
    <property type="term" value="C:nucleus"/>
    <property type="evidence" value="ECO:0007669"/>
    <property type="project" value="TreeGrafter"/>
</dbReference>
<evidence type="ECO:0000313" key="6">
    <source>
        <dbReference type="Proteomes" id="UP001432027"/>
    </source>
</evidence>
<accession>A0AAV5TGU9</accession>
<dbReference type="PANTHER" id="PTHR46011:SF6">
    <property type="entry name" value="HIGH ZINC ACTIVATED NUCLEAR RECEPTOR PROTEIN"/>
    <property type="match status" value="1"/>
</dbReference>
<evidence type="ECO:0000256" key="2">
    <source>
        <dbReference type="ARBA" id="ARBA00023163"/>
    </source>
</evidence>
<reference evidence="5" key="1">
    <citation type="submission" date="2023-10" db="EMBL/GenBank/DDBJ databases">
        <title>Genome assembly of Pristionchus species.</title>
        <authorList>
            <person name="Yoshida K."/>
            <person name="Sommer R.J."/>
        </authorList>
    </citation>
    <scope>NUCLEOTIDE SEQUENCE</scope>
    <source>
        <strain evidence="5">RS0144</strain>
    </source>
</reference>
<gene>
    <name evidence="5" type="ORF">PENTCL1PPCAC_15745</name>
</gene>
<sequence>RTLLSLIEENVPMMKKQIHKIDPSEEELLALIGLAFWSVESFETTDLALEMAARYRTKIMSELTARYRRTIGDERGASRIGILLCLLQEFRRAVLTVTSSFEIFHMLGVADENSIILKL</sequence>
<name>A0AAV5TGU9_9BILA</name>
<dbReference type="InterPro" id="IPR035500">
    <property type="entry name" value="NHR-like_dom_sf"/>
</dbReference>
<proteinExistence type="predicted"/>
<feature type="non-terminal residue" evidence="5">
    <location>
        <position position="119"/>
    </location>
</feature>
<evidence type="ECO:0000256" key="3">
    <source>
        <dbReference type="ARBA" id="ARBA00023170"/>
    </source>
</evidence>
<evidence type="ECO:0000313" key="5">
    <source>
        <dbReference type="EMBL" id="GMS93570.1"/>
    </source>
</evidence>
<dbReference type="InterPro" id="IPR000536">
    <property type="entry name" value="Nucl_hrmn_rcpt_lig-bd"/>
</dbReference>
<dbReference type="Pfam" id="PF00104">
    <property type="entry name" value="Hormone_recep"/>
    <property type="match status" value="1"/>
</dbReference>
<dbReference type="SUPFAM" id="SSF48508">
    <property type="entry name" value="Nuclear receptor ligand-binding domain"/>
    <property type="match status" value="1"/>
</dbReference>